<reference evidence="1" key="1">
    <citation type="submission" date="2015-10" db="EMBL/GenBank/DDBJ databases">
        <authorList>
            <person name="Gilbert D.G."/>
        </authorList>
    </citation>
    <scope>NUCLEOTIDE SEQUENCE</scope>
    <source>
        <strain evidence="1">Phyl III-seqv23</strain>
    </source>
</reference>
<dbReference type="Gene3D" id="1.20.910.10">
    <property type="entry name" value="Heme oxygenase-like"/>
    <property type="match status" value="1"/>
</dbReference>
<organism evidence="1">
    <name type="scientific">Ralstonia solanacearum</name>
    <name type="common">Pseudomonas solanacearum</name>
    <dbReference type="NCBI Taxonomy" id="305"/>
    <lineage>
        <taxon>Bacteria</taxon>
        <taxon>Pseudomonadati</taxon>
        <taxon>Pseudomonadota</taxon>
        <taxon>Betaproteobacteria</taxon>
        <taxon>Burkholderiales</taxon>
        <taxon>Burkholderiaceae</taxon>
        <taxon>Ralstonia</taxon>
        <taxon>Ralstonia solanacearum species complex</taxon>
    </lineage>
</organism>
<gene>
    <name evidence="1" type="ORF">RUN39_v1_300023</name>
</gene>
<dbReference type="PATRIC" id="fig|305.106.peg.2162"/>
<dbReference type="InterPro" id="IPR016084">
    <property type="entry name" value="Haem_Oase-like_multi-hlx"/>
</dbReference>
<sequence length="349" mass="37507">MVRLAQFDSLASTDVRCTWYGDVRHRWIDDRTIALACPWYSVEIRLAAGIVPAERRAQAIEALPASLVELPLVLVRPYRTRTTGVHREEDAAGNAALRAIPALPTDPPPGVTPPAIGGGPTAIRAIADEAEIDGQINALCAYSAIRHGIFGALADDAAAAPPDMTLITHCLQQSHYLTSRSVGALSQGLQAQAGPAYRALLASYIAQERGHHLLIREALAAIGQAPRLERVSRFTRYALELLAWSARHHPFAFANALGYFEMSGFLEADPIANALIALGHPEAARPVQRHFDINRRQGHAAVSLHLADKLGGIGLSDLSVAVHVLERVAFALRCALADRPTAQPACTPN</sequence>
<proteinExistence type="predicted"/>
<evidence type="ECO:0000313" key="1">
    <source>
        <dbReference type="EMBL" id="CUV12035.1"/>
    </source>
</evidence>
<dbReference type="AlphaFoldDB" id="A0A0S4TQV0"/>
<accession>A0A0S4TQV0</accession>
<protein>
    <submittedName>
        <fullName evidence="1">Uncharacterized protein</fullName>
    </submittedName>
</protein>
<name>A0A0S4TQV0_RALSL</name>
<dbReference type="EMBL" id="LN899819">
    <property type="protein sequence ID" value="CUV12035.1"/>
    <property type="molecule type" value="Genomic_DNA"/>
</dbReference>